<dbReference type="RefSeq" id="WP_004625318.1">
    <property type="nucleotide sequence ID" value="NZ_AORV01000028.1"/>
</dbReference>
<dbReference type="Gene3D" id="3.40.50.300">
    <property type="entry name" value="P-loop containing nucleotide triphosphate hydrolases"/>
    <property type="match status" value="1"/>
</dbReference>
<dbReference type="InterPro" id="IPR027417">
    <property type="entry name" value="P-loop_NTPase"/>
</dbReference>
<reference evidence="1 2" key="1">
    <citation type="journal article" date="2013" name="Genome Announc.">
        <title>Draft Genome Sequence of the Cellulolytic, Mesophilic, Anaerobic Bacterium Clostridium termitidis Strain CT1112 (DSM 5398).</title>
        <authorList>
            <person name="Lal S."/>
            <person name="Ramachandran U."/>
            <person name="Zhang X."/>
            <person name="Munir R."/>
            <person name="Sparling R."/>
            <person name="Levin D.B."/>
        </authorList>
    </citation>
    <scope>NUCLEOTIDE SEQUENCE [LARGE SCALE GENOMIC DNA]</scope>
    <source>
        <strain evidence="1 2">CT1112</strain>
    </source>
</reference>
<organism evidence="1 2">
    <name type="scientific">Ruminiclostridium cellobioparum subsp. termitidis CT1112</name>
    <dbReference type="NCBI Taxonomy" id="1195236"/>
    <lineage>
        <taxon>Bacteria</taxon>
        <taxon>Bacillati</taxon>
        <taxon>Bacillota</taxon>
        <taxon>Clostridia</taxon>
        <taxon>Eubacteriales</taxon>
        <taxon>Oscillospiraceae</taxon>
        <taxon>Ruminiclostridium</taxon>
    </lineage>
</organism>
<dbReference type="Proteomes" id="UP000014155">
    <property type="component" value="Unassembled WGS sequence"/>
</dbReference>
<evidence type="ECO:0000313" key="1">
    <source>
        <dbReference type="EMBL" id="EMS72325.1"/>
    </source>
</evidence>
<keyword evidence="2" id="KW-1185">Reference proteome</keyword>
<proteinExistence type="predicted"/>
<dbReference type="PATRIC" id="fig|1195236.3.peg.2044"/>
<protein>
    <submittedName>
        <fullName evidence="1">Uncharacterized protein</fullName>
    </submittedName>
</protein>
<dbReference type="SUPFAM" id="SSF52540">
    <property type="entry name" value="P-loop containing nucleoside triphosphate hydrolases"/>
    <property type="match status" value="1"/>
</dbReference>
<gene>
    <name evidence="1" type="ORF">CTER_1719</name>
</gene>
<dbReference type="EMBL" id="AORV01000028">
    <property type="protein sequence ID" value="EMS72325.1"/>
    <property type="molecule type" value="Genomic_DNA"/>
</dbReference>
<dbReference type="eggNOG" id="COG5635">
    <property type="taxonomic scope" value="Bacteria"/>
</dbReference>
<comment type="caution">
    <text evidence="1">The sequence shown here is derived from an EMBL/GenBank/DDBJ whole genome shotgun (WGS) entry which is preliminary data.</text>
</comment>
<evidence type="ECO:0000313" key="2">
    <source>
        <dbReference type="Proteomes" id="UP000014155"/>
    </source>
</evidence>
<accession>S0FJL5</accession>
<sequence length="1397" mass="160312">MIKFDSWKRYWCPRGGEINLSLDGFLSDPDSEFGKHINSEIKLLEELLTIPCLVLLGEPGTGKSTIINDQRKAFQRKEKTDSETIWLDLRSIGSEQRLIQKLFEMPIFRSWLAGEHNLHIFLDSLDECLLRVDTVAAILAEEFRTYPIERLFLCIVCRTADWPLSLEKDLIDLWGEKNVEIYELTPLRHSDVAMAANTCGIDPRTFIQTVEQVEATPLAIKPVTLSFLLNTYQHNQGLPSSQTSLYAKGCELLCTETNQSRRDMGMTGNLSAKQKLLIAARIAAVTIFSNKYAVWTGIDAGDVAEEDVPLNSLIGGIETCDEIICEVSEASLRETLGTGLFTSRGPNRFGWAHQTYAEYLASWYLSKSGVSADQLLSLLKHNGDKEEKVVPQLSETAAWVASKNPEVFFELMRTDPEVLLRSNIFSNDIQSKSNLVESLLHSFQEERLIDQDYEISKRYKKLDYPGLAAQLRPYICDRAKGVIVRRVAIDIAEDCYQLTLTEDLVNISLDQTEEYQIRIQAACAIARIGDDTDKLKLLSLVRGEGEDDPDDELKGYALRALWPGLISAKELFFVLDDPKRENYLGSYAHFLSLDFINLVHDNDIIWALQWVQRQGERHILNFSICRCMDAIMFRAWELILNPQIAQVFAQTAILRLEKYDCIADKHNGIHFYELVKMEKERRRILIQFMVDLLQKEDIRFILYQGQLILKEDTSWILERQKASISDVSQQKWAEIVFGVFDTSDRTQVETIYEAMKENTILAQRLHCIFAPIDLNSAQADELRKSYLLQLKYAETTKKTLLQPPPAERIRVHLKNMEFGELAAWWQLNRTMTLEPDSTRYGDELESDLTELPGWKAENSEIHQRILAGAQTFLLEANPEPQKWLGTNTIYYPAFAGYRALRLIKQFQPEFVEKISPEVWARWAPIVLAYPTISGEKDVDIHTELVKKAFERSPKVIIDTLMILIDKEDRENNHIFIIRKMAECWGYGLLEEALFAKLKDPNLKSSSFACLLNELLEHGVEDARYYAESLLGSDNQELAVIAAASLLCNIKEKIWDVVWPAIILNAEFGEKVIYRMLELSHHEGLNVIQILDEKKLSVLYIWLEKHFPRSEDPNFENESMAHFVGPRESVAEWRDSILRVLEKRGTKEACSAIAEIQNELPHLDWVKWYLLEAQNNMRRKAWVPIKPGELLALMKSKRSRFIQSGECLINCILEFLDGLELKLQGETPAAIDLWNHVNGKYTPKDENAFSDYVKRYLEEDLNNRGIIINREVEIRRGQGGSPGERTDIIIDAVVTDKEGAPTDVLSVVIEAKGCWHPELLIAMQSQLAGRYLHENRCQYGLYLIGWFNCKQWDEGDYRLKEAKKYNYADISNYLTKQAQELCVQGRIVRAKVIKASLR</sequence>
<dbReference type="STRING" id="1195236.CTER_1719"/>
<name>S0FJL5_RUMCE</name>